<dbReference type="Proteomes" id="UP000499080">
    <property type="component" value="Unassembled WGS sequence"/>
</dbReference>
<organism evidence="2 3">
    <name type="scientific">Araneus ventricosus</name>
    <name type="common">Orbweaver spider</name>
    <name type="synonym">Epeira ventricosa</name>
    <dbReference type="NCBI Taxonomy" id="182803"/>
    <lineage>
        <taxon>Eukaryota</taxon>
        <taxon>Metazoa</taxon>
        <taxon>Ecdysozoa</taxon>
        <taxon>Arthropoda</taxon>
        <taxon>Chelicerata</taxon>
        <taxon>Arachnida</taxon>
        <taxon>Araneae</taxon>
        <taxon>Araneomorphae</taxon>
        <taxon>Entelegynae</taxon>
        <taxon>Araneoidea</taxon>
        <taxon>Araneidae</taxon>
        <taxon>Araneus</taxon>
    </lineage>
</organism>
<feature type="compositionally biased region" description="Basic and acidic residues" evidence="1">
    <location>
        <begin position="171"/>
        <end position="181"/>
    </location>
</feature>
<evidence type="ECO:0000313" key="3">
    <source>
        <dbReference type="Proteomes" id="UP000499080"/>
    </source>
</evidence>
<comment type="caution">
    <text evidence="2">The sequence shown here is derived from an EMBL/GenBank/DDBJ whole genome shotgun (WGS) entry which is preliminary data.</text>
</comment>
<dbReference type="AlphaFoldDB" id="A0A4Y1ZLC6"/>
<protein>
    <submittedName>
        <fullName evidence="2">Uncharacterized protein</fullName>
    </submittedName>
</protein>
<proteinExistence type="predicted"/>
<evidence type="ECO:0000256" key="1">
    <source>
        <dbReference type="SAM" id="MobiDB-lite"/>
    </source>
</evidence>
<reference evidence="2 3" key="1">
    <citation type="journal article" date="2019" name="Sci. Rep.">
        <title>Orb-weaving spider Araneus ventricosus genome elucidates the spidroin gene catalogue.</title>
        <authorList>
            <person name="Kono N."/>
            <person name="Nakamura H."/>
            <person name="Ohtoshi R."/>
            <person name="Moran D.A.P."/>
            <person name="Shinohara A."/>
            <person name="Yoshida Y."/>
            <person name="Fujiwara M."/>
            <person name="Mori M."/>
            <person name="Tomita M."/>
            <person name="Arakawa K."/>
        </authorList>
    </citation>
    <scope>NUCLEOTIDE SEQUENCE [LARGE SCALE GENOMIC DNA]</scope>
</reference>
<name>A0A4Y1ZLC6_ARAVE</name>
<dbReference type="EMBL" id="BGPR01075644">
    <property type="protein sequence ID" value="GBL56506.1"/>
    <property type="molecule type" value="Genomic_DNA"/>
</dbReference>
<gene>
    <name evidence="2" type="ORF">AVEN_43687_1</name>
</gene>
<feature type="compositionally biased region" description="Acidic residues" evidence="1">
    <location>
        <begin position="143"/>
        <end position="152"/>
    </location>
</feature>
<accession>A0A4Y1ZLC6</accession>
<evidence type="ECO:0000313" key="2">
    <source>
        <dbReference type="EMBL" id="GBL56506.1"/>
    </source>
</evidence>
<keyword evidence="3" id="KW-1185">Reference proteome</keyword>
<sequence length="181" mass="20404">MRKTDENWSDVELHVGYPNGGDIHRSTGRGSYVCVWRRTWGALFAEEIGGVGSRTFMVTSLHTNGMVALHTIPIFPFRSSQDDKLSFKLTCGHLVHAEDAAKLLHFKLCPACYRTLQALDVLILVECLREKDLLRDDVKSSSEENDESDDEDKVYASPQYSPASSVYIPGESEKEDERISY</sequence>
<feature type="region of interest" description="Disordered" evidence="1">
    <location>
        <begin position="136"/>
        <end position="181"/>
    </location>
</feature>